<evidence type="ECO:0000256" key="1">
    <source>
        <dbReference type="ARBA" id="ARBA00023224"/>
    </source>
</evidence>
<dbReference type="GO" id="GO:0007165">
    <property type="term" value="P:signal transduction"/>
    <property type="evidence" value="ECO:0007669"/>
    <property type="project" value="UniProtKB-KW"/>
</dbReference>
<feature type="transmembrane region" description="Helical" evidence="4">
    <location>
        <begin position="198"/>
        <end position="222"/>
    </location>
</feature>
<protein>
    <submittedName>
        <fullName evidence="6">Methyl-accepting chemotaxis protein CtpH</fullName>
    </submittedName>
</protein>
<dbReference type="OrthoDB" id="9772755at2"/>
<keyword evidence="4" id="KW-0472">Membrane</keyword>
<keyword evidence="4" id="KW-0812">Transmembrane</keyword>
<dbReference type="GO" id="GO:0016020">
    <property type="term" value="C:membrane"/>
    <property type="evidence" value="ECO:0007669"/>
    <property type="project" value="InterPro"/>
</dbReference>
<evidence type="ECO:0000313" key="6">
    <source>
        <dbReference type="EMBL" id="QDU61836.1"/>
    </source>
</evidence>
<organism evidence="6 7">
    <name type="scientific">Kolteria novifilia</name>
    <dbReference type="NCBI Taxonomy" id="2527975"/>
    <lineage>
        <taxon>Bacteria</taxon>
        <taxon>Pseudomonadati</taxon>
        <taxon>Planctomycetota</taxon>
        <taxon>Planctomycetia</taxon>
        <taxon>Kolteriales</taxon>
        <taxon>Kolteriaceae</taxon>
        <taxon>Kolteria</taxon>
    </lineage>
</organism>
<dbReference type="Proteomes" id="UP000317093">
    <property type="component" value="Chromosome"/>
</dbReference>
<keyword evidence="7" id="KW-1185">Reference proteome</keyword>
<accession>A0A518B4I0</accession>
<dbReference type="PANTHER" id="PTHR32089">
    <property type="entry name" value="METHYL-ACCEPTING CHEMOTAXIS PROTEIN MCPB"/>
    <property type="match status" value="1"/>
</dbReference>
<dbReference type="AlphaFoldDB" id="A0A518B4I0"/>
<evidence type="ECO:0000256" key="3">
    <source>
        <dbReference type="PROSITE-ProRule" id="PRU00284"/>
    </source>
</evidence>
<dbReference type="PROSITE" id="PS50111">
    <property type="entry name" value="CHEMOTAXIS_TRANSDUC_2"/>
    <property type="match status" value="1"/>
</dbReference>
<dbReference type="RefSeq" id="WP_145258380.1">
    <property type="nucleotide sequence ID" value="NZ_CP036279.1"/>
</dbReference>
<sequence length="570" mass="60266">MVAISSKQRLLILVALAVLVPSALALMALLWEAGQVRQTIAQHWGANAKAEVEGVATGVSLVCKSASQAGVSRGGSGILRTAITRPVVGRQTAYMIIPNDDSKGAAARVDPVQLLAERGFLPQGTKGKEILNRLSSTAIDARGSTTPPISFAVSPSDQGTSSAMVASAVYFAPWDWIIVAFAEQHEAGSPPIAMSSQYLIGGMFVASFILLVLGLVAARGLAWSFSAPLRQLADIQQSVGDGDLVAARGHVLARRPSENGSPADRGRPWDHDAAEAIRAADKMTRAILLLLQGLRRAIGEMSTTSENIVSTSNQQERTIMDFGASTSQIATAVKEISATSQELVGTMEDVASVSANATELAESGRTSLEGMEATMKQLADATSSIRGKLSVIREKAGDINLVVTTINKVADQTNLLSVNAAIEAEKAGEFGTGFAVVAQEIRRLADQSATSMFEIEHMVDEMHAAVTAGVQEMDRFADEVRGGVAEVGTIGSHLIEIIESVRAMTPRFDSVNEGMRAQSLGARQISEAMIKLTDGARAAAESVEHLNGATQSLRGGVEELRHEVDRFRVE</sequence>
<dbReference type="Gene3D" id="1.10.287.950">
    <property type="entry name" value="Methyl-accepting chemotaxis protein"/>
    <property type="match status" value="1"/>
</dbReference>
<name>A0A518B4I0_9BACT</name>
<evidence type="ECO:0000256" key="2">
    <source>
        <dbReference type="ARBA" id="ARBA00029447"/>
    </source>
</evidence>
<dbReference type="EMBL" id="CP036279">
    <property type="protein sequence ID" value="QDU61836.1"/>
    <property type="molecule type" value="Genomic_DNA"/>
</dbReference>
<gene>
    <name evidence="6" type="primary">ctpH</name>
    <name evidence="6" type="ORF">Pan216_27010</name>
</gene>
<dbReference type="KEGG" id="knv:Pan216_27010"/>
<reference evidence="6 7" key="1">
    <citation type="submission" date="2019-02" db="EMBL/GenBank/DDBJ databases">
        <title>Deep-cultivation of Planctomycetes and their phenomic and genomic characterization uncovers novel biology.</title>
        <authorList>
            <person name="Wiegand S."/>
            <person name="Jogler M."/>
            <person name="Boedeker C."/>
            <person name="Pinto D."/>
            <person name="Vollmers J."/>
            <person name="Rivas-Marin E."/>
            <person name="Kohn T."/>
            <person name="Peeters S.H."/>
            <person name="Heuer A."/>
            <person name="Rast P."/>
            <person name="Oberbeckmann S."/>
            <person name="Bunk B."/>
            <person name="Jeske O."/>
            <person name="Meyerdierks A."/>
            <person name="Storesund J.E."/>
            <person name="Kallscheuer N."/>
            <person name="Luecker S."/>
            <person name="Lage O.M."/>
            <person name="Pohl T."/>
            <person name="Merkel B.J."/>
            <person name="Hornburger P."/>
            <person name="Mueller R.-W."/>
            <person name="Bruemmer F."/>
            <person name="Labrenz M."/>
            <person name="Spormann A.M."/>
            <person name="Op den Camp H."/>
            <person name="Overmann J."/>
            <person name="Amann R."/>
            <person name="Jetten M.S.M."/>
            <person name="Mascher T."/>
            <person name="Medema M.H."/>
            <person name="Devos D.P."/>
            <person name="Kaster A.-K."/>
            <person name="Ovreas L."/>
            <person name="Rohde M."/>
            <person name="Galperin M.Y."/>
            <person name="Jogler C."/>
        </authorList>
    </citation>
    <scope>NUCLEOTIDE SEQUENCE [LARGE SCALE GENOMIC DNA]</scope>
    <source>
        <strain evidence="6 7">Pan216</strain>
    </source>
</reference>
<dbReference type="PANTHER" id="PTHR32089:SF120">
    <property type="entry name" value="METHYL-ACCEPTING CHEMOTAXIS PROTEIN TLPQ"/>
    <property type="match status" value="1"/>
</dbReference>
<evidence type="ECO:0000259" key="5">
    <source>
        <dbReference type="PROSITE" id="PS50111"/>
    </source>
</evidence>
<keyword evidence="1 3" id="KW-0807">Transducer</keyword>
<dbReference type="SUPFAM" id="SSF58104">
    <property type="entry name" value="Methyl-accepting chemotaxis protein (MCP) signaling domain"/>
    <property type="match status" value="1"/>
</dbReference>
<proteinExistence type="inferred from homology"/>
<dbReference type="Pfam" id="PF00015">
    <property type="entry name" value="MCPsignal"/>
    <property type="match status" value="1"/>
</dbReference>
<dbReference type="InterPro" id="IPR004089">
    <property type="entry name" value="MCPsignal_dom"/>
</dbReference>
<dbReference type="SMART" id="SM00283">
    <property type="entry name" value="MA"/>
    <property type="match status" value="1"/>
</dbReference>
<evidence type="ECO:0000256" key="4">
    <source>
        <dbReference type="SAM" id="Phobius"/>
    </source>
</evidence>
<keyword evidence="4" id="KW-1133">Transmembrane helix</keyword>
<feature type="domain" description="Methyl-accepting transducer" evidence="5">
    <location>
        <begin position="297"/>
        <end position="533"/>
    </location>
</feature>
<comment type="similarity">
    <text evidence="2">Belongs to the methyl-accepting chemotaxis (MCP) protein family.</text>
</comment>
<evidence type="ECO:0000313" key="7">
    <source>
        <dbReference type="Proteomes" id="UP000317093"/>
    </source>
</evidence>